<dbReference type="GO" id="GO:0016747">
    <property type="term" value="F:acyltransferase activity, transferring groups other than amino-acyl groups"/>
    <property type="evidence" value="ECO:0007669"/>
    <property type="project" value="InterPro"/>
</dbReference>
<dbReference type="Pfam" id="PF00583">
    <property type="entry name" value="Acetyltransf_1"/>
    <property type="match status" value="1"/>
</dbReference>
<organism evidence="2 4">
    <name type="scientific">Lingula anatina</name>
    <name type="common">Brachiopod</name>
    <name type="synonym">Lingula unguis</name>
    <dbReference type="NCBI Taxonomy" id="7574"/>
    <lineage>
        <taxon>Eukaryota</taxon>
        <taxon>Metazoa</taxon>
        <taxon>Spiralia</taxon>
        <taxon>Lophotrochozoa</taxon>
        <taxon>Brachiopoda</taxon>
        <taxon>Linguliformea</taxon>
        <taxon>Lingulata</taxon>
        <taxon>Lingulida</taxon>
        <taxon>Linguloidea</taxon>
        <taxon>Lingulidae</taxon>
        <taxon>Lingula</taxon>
    </lineage>
</organism>
<evidence type="ECO:0000313" key="3">
    <source>
        <dbReference type="RefSeq" id="XP_013420286.1"/>
    </source>
</evidence>
<proteinExistence type="predicted"/>
<reference evidence="3 4" key="1">
    <citation type="submission" date="2025-04" db="UniProtKB">
        <authorList>
            <consortium name="RefSeq"/>
        </authorList>
    </citation>
    <scope>IDENTIFICATION</scope>
    <source>
        <tissue evidence="3 4">Gonads</tissue>
    </source>
</reference>
<dbReference type="KEGG" id="lak:106180737"/>
<dbReference type="InterPro" id="IPR052729">
    <property type="entry name" value="Acyl/Acetyltrans_Enzymes"/>
</dbReference>
<dbReference type="Gene3D" id="3.40.630.30">
    <property type="match status" value="1"/>
</dbReference>
<evidence type="ECO:0000313" key="2">
    <source>
        <dbReference type="Proteomes" id="UP000085678"/>
    </source>
</evidence>
<gene>
    <name evidence="3 4" type="primary">LOC106180737</name>
</gene>
<evidence type="ECO:0000313" key="4">
    <source>
        <dbReference type="RefSeq" id="XP_013420287.1"/>
    </source>
</evidence>
<dbReference type="PROSITE" id="PS51186">
    <property type="entry name" value="GNAT"/>
    <property type="match status" value="1"/>
</dbReference>
<dbReference type="RefSeq" id="XP_013420287.1">
    <property type="nucleotide sequence ID" value="XM_013564833.1"/>
</dbReference>
<accession>A0A1S3KCR8</accession>
<evidence type="ECO:0000259" key="1">
    <source>
        <dbReference type="PROSITE" id="PS51186"/>
    </source>
</evidence>
<dbReference type="OrthoDB" id="6109779at2759"/>
<dbReference type="PANTHER" id="PTHR47237">
    <property type="entry name" value="SLL0310 PROTEIN"/>
    <property type="match status" value="1"/>
</dbReference>
<feature type="domain" description="N-acetyltransferase" evidence="1">
    <location>
        <begin position="4"/>
        <end position="140"/>
    </location>
</feature>
<dbReference type="Gene3D" id="3.40.630.90">
    <property type="match status" value="1"/>
</dbReference>
<dbReference type="InterPro" id="IPR016181">
    <property type="entry name" value="Acyl_CoA_acyltransferase"/>
</dbReference>
<dbReference type="InterPro" id="IPR000182">
    <property type="entry name" value="GNAT_dom"/>
</dbReference>
<dbReference type="GeneID" id="106180737"/>
<sequence length="295" mass="32784">MSTATIRLMQPEDVAEVSRLTETVSWNFGQEVIGALFESSPEGSFIAELQGKVIGVVMGFNLSEEEAFAGIWVVSKMHRGQRIGTRLWQKMKEYIGDRNLGIFSVAERVEPNKRLGFTVASWNVRHVSGTIATEKIKLSEDCIVSAFPSQGVQFDALIQYDTKIHSIERERFLRAWIEGKSTITLVALGRAGEIVGYGVIKRDSNNTTLIGPLYGETPTIMKTLLVSLIGKTTFGETVDMWAPAESEVMQELLTENKSTLSEVHAEVTRMFYRHDVKAPQEKIFAIASAAVAHHC</sequence>
<name>A0A1S3KCR8_LINAN</name>
<protein>
    <submittedName>
        <fullName evidence="3 4">Uncharacterized protein LOC106180737</fullName>
    </submittedName>
</protein>
<dbReference type="STRING" id="7574.A0A1S3KCR8"/>
<dbReference type="InterPro" id="IPR041496">
    <property type="entry name" value="YitH/HolE_GNAT"/>
</dbReference>
<dbReference type="CDD" id="cd04301">
    <property type="entry name" value="NAT_SF"/>
    <property type="match status" value="1"/>
</dbReference>
<dbReference type="Pfam" id="PF18014">
    <property type="entry name" value="Acetyltransf_18"/>
    <property type="match status" value="1"/>
</dbReference>
<keyword evidence="2" id="KW-1185">Reference proteome</keyword>
<dbReference type="RefSeq" id="XP_013420286.1">
    <property type="nucleotide sequence ID" value="XM_013564832.1"/>
</dbReference>
<dbReference type="AlphaFoldDB" id="A0A1S3KCR8"/>
<dbReference type="Proteomes" id="UP000085678">
    <property type="component" value="Unplaced"/>
</dbReference>
<dbReference type="PANTHER" id="PTHR47237:SF1">
    <property type="entry name" value="SLL0310 PROTEIN"/>
    <property type="match status" value="1"/>
</dbReference>
<dbReference type="SUPFAM" id="SSF55729">
    <property type="entry name" value="Acyl-CoA N-acyltransferases (Nat)"/>
    <property type="match status" value="1"/>
</dbReference>